<comment type="caution">
    <text evidence="1">The sequence shown here is derived from an EMBL/GenBank/DDBJ whole genome shotgun (WGS) entry which is preliminary data.</text>
</comment>
<proteinExistence type="predicted"/>
<protein>
    <submittedName>
        <fullName evidence="1">Uncharacterized protein</fullName>
    </submittedName>
</protein>
<accession>X1NDE9</accession>
<gene>
    <name evidence="1" type="ORF">S06H3_41009</name>
</gene>
<reference evidence="1" key="1">
    <citation type="journal article" date="2014" name="Front. Microbiol.">
        <title>High frequency of phylogenetically diverse reductive dehalogenase-homologous genes in deep subseafloor sedimentary metagenomes.</title>
        <authorList>
            <person name="Kawai M."/>
            <person name="Futagami T."/>
            <person name="Toyoda A."/>
            <person name="Takaki Y."/>
            <person name="Nishi S."/>
            <person name="Hori S."/>
            <person name="Arai W."/>
            <person name="Tsubouchi T."/>
            <person name="Morono Y."/>
            <person name="Uchiyama I."/>
            <person name="Ito T."/>
            <person name="Fujiyama A."/>
            <person name="Inagaki F."/>
            <person name="Takami H."/>
        </authorList>
    </citation>
    <scope>NUCLEOTIDE SEQUENCE</scope>
    <source>
        <strain evidence="1">Expedition CK06-06</strain>
    </source>
</reference>
<sequence>MKKLIIGLILVILVMSSLSACSTPLEDIDQVGSTFTIPLALTVQKTTLEEASNIVGLAVPVPTYLPESYEVQEVYLRPMTSGPPGVILLISDREIERKLVT</sequence>
<feature type="non-terminal residue" evidence="1">
    <location>
        <position position="101"/>
    </location>
</feature>
<evidence type="ECO:0000313" key="1">
    <source>
        <dbReference type="EMBL" id="GAI42027.1"/>
    </source>
</evidence>
<organism evidence="1">
    <name type="scientific">marine sediment metagenome</name>
    <dbReference type="NCBI Taxonomy" id="412755"/>
    <lineage>
        <taxon>unclassified sequences</taxon>
        <taxon>metagenomes</taxon>
        <taxon>ecological metagenomes</taxon>
    </lineage>
</organism>
<dbReference type="PROSITE" id="PS51257">
    <property type="entry name" value="PROKAR_LIPOPROTEIN"/>
    <property type="match status" value="1"/>
</dbReference>
<dbReference type="EMBL" id="BARV01025219">
    <property type="protein sequence ID" value="GAI42027.1"/>
    <property type="molecule type" value="Genomic_DNA"/>
</dbReference>
<name>X1NDE9_9ZZZZ</name>
<dbReference type="AlphaFoldDB" id="X1NDE9"/>